<name>A0AA42I8A1_9GAMM</name>
<evidence type="ECO:0000256" key="2">
    <source>
        <dbReference type="SAM" id="SignalP"/>
    </source>
</evidence>
<organism evidence="3 4">
    <name type="scientific">Acinetobacter courvalinii</name>
    <dbReference type="NCBI Taxonomy" id="280147"/>
    <lineage>
        <taxon>Bacteria</taxon>
        <taxon>Pseudomonadati</taxon>
        <taxon>Pseudomonadota</taxon>
        <taxon>Gammaproteobacteria</taxon>
        <taxon>Moraxellales</taxon>
        <taxon>Moraxellaceae</taxon>
        <taxon>Acinetobacter</taxon>
    </lineage>
</organism>
<feature type="signal peptide" evidence="2">
    <location>
        <begin position="1"/>
        <end position="20"/>
    </location>
</feature>
<accession>A0AA42I8A1</accession>
<evidence type="ECO:0000256" key="1">
    <source>
        <dbReference type="SAM" id="Phobius"/>
    </source>
</evidence>
<dbReference type="Proteomes" id="UP001159329">
    <property type="component" value="Unassembled WGS sequence"/>
</dbReference>
<proteinExistence type="predicted"/>
<evidence type="ECO:0000313" key="3">
    <source>
        <dbReference type="EMBL" id="MDH0564151.1"/>
    </source>
</evidence>
<keyword evidence="1" id="KW-0472">Membrane</keyword>
<sequence>MLRKLMVLGWGMCLSLSLMAQETKIIGFDQVFNLNHDEVYELQLKNLNSGSQLWTAFYLVGVPKSASNNSQADFLIKGEGVINKAHPTNPTELVNLVANHLPVRQNYSFHEFEDLVDEIEEQTGKKIQDPVLDTTDNVRVYGQIMDWIPEYNSSTPAKISFGITNPQDFEIKAAYVVIGEAEKTPQLLALDIHPLDSQQLEPSLQEQSHRQQFSMARFEAKFLIFLTLLGAAIFLNWGKWRRN</sequence>
<protein>
    <submittedName>
        <fullName evidence="3">Uncharacterized protein</fullName>
    </submittedName>
</protein>
<keyword evidence="1" id="KW-1133">Transmembrane helix</keyword>
<gene>
    <name evidence="3" type="ORF">N7644_10710</name>
</gene>
<reference evidence="3" key="1">
    <citation type="submission" date="2022-09" db="EMBL/GenBank/DDBJ databases">
        <title>Intensive care unit water sources are persistently colonized with multi-drug resistant bacteria and are the site of extensive horizontal gene transfer of antibiotic resistance genes.</title>
        <authorList>
            <person name="Diorio-Toth L."/>
        </authorList>
    </citation>
    <scope>NUCLEOTIDE SEQUENCE</scope>
    <source>
        <strain evidence="3">GD04005</strain>
    </source>
</reference>
<keyword evidence="2" id="KW-0732">Signal</keyword>
<keyword evidence="1" id="KW-0812">Transmembrane</keyword>
<comment type="caution">
    <text evidence="3">The sequence shown here is derived from an EMBL/GenBank/DDBJ whole genome shotgun (WGS) entry which is preliminary data.</text>
</comment>
<feature type="chain" id="PRO_5041357694" evidence="2">
    <location>
        <begin position="21"/>
        <end position="243"/>
    </location>
</feature>
<feature type="transmembrane region" description="Helical" evidence="1">
    <location>
        <begin position="220"/>
        <end position="238"/>
    </location>
</feature>
<dbReference type="EMBL" id="JAOEEO010000002">
    <property type="protein sequence ID" value="MDH0564151.1"/>
    <property type="molecule type" value="Genomic_DNA"/>
</dbReference>
<dbReference type="RefSeq" id="WP_279695420.1">
    <property type="nucleotide sequence ID" value="NZ_JAOEEO010000002.1"/>
</dbReference>
<evidence type="ECO:0000313" key="4">
    <source>
        <dbReference type="Proteomes" id="UP001159329"/>
    </source>
</evidence>
<dbReference type="AlphaFoldDB" id="A0AA42I8A1"/>